<reference evidence="2" key="1">
    <citation type="submission" date="2022-11" db="UniProtKB">
        <authorList>
            <consortium name="WormBaseParasite"/>
        </authorList>
    </citation>
    <scope>IDENTIFICATION</scope>
</reference>
<keyword evidence="1" id="KW-1185">Reference proteome</keyword>
<protein>
    <submittedName>
        <fullName evidence="2">Uncharacterized protein</fullName>
    </submittedName>
</protein>
<dbReference type="WBParaSite" id="nRc.2.0.1.t44548-RA">
    <property type="protein sequence ID" value="nRc.2.0.1.t44548-RA"/>
    <property type="gene ID" value="nRc.2.0.1.g44548"/>
</dbReference>
<accession>A0A915L036</accession>
<organism evidence="1 2">
    <name type="scientific">Romanomermis culicivorax</name>
    <name type="common">Nematode worm</name>
    <dbReference type="NCBI Taxonomy" id="13658"/>
    <lineage>
        <taxon>Eukaryota</taxon>
        <taxon>Metazoa</taxon>
        <taxon>Ecdysozoa</taxon>
        <taxon>Nematoda</taxon>
        <taxon>Enoplea</taxon>
        <taxon>Dorylaimia</taxon>
        <taxon>Mermithida</taxon>
        <taxon>Mermithoidea</taxon>
        <taxon>Mermithidae</taxon>
        <taxon>Romanomermis</taxon>
    </lineage>
</organism>
<name>A0A915L036_ROMCU</name>
<evidence type="ECO:0000313" key="1">
    <source>
        <dbReference type="Proteomes" id="UP000887565"/>
    </source>
</evidence>
<sequence length="98" mass="11106">MQSAMEEELVTDETLFHSKGSTFCHFGSSAIKTRLPDETLDETVANSDKLVSDYRPPSIPWRLPRPMDNGILCIAFGFDYILDVFTLECVFSLELLEI</sequence>
<evidence type="ECO:0000313" key="2">
    <source>
        <dbReference type="WBParaSite" id="nRc.2.0.1.t44548-RA"/>
    </source>
</evidence>
<dbReference type="AlphaFoldDB" id="A0A915L036"/>
<proteinExistence type="predicted"/>
<dbReference type="Proteomes" id="UP000887565">
    <property type="component" value="Unplaced"/>
</dbReference>